<gene>
    <name evidence="2" type="ORF">POPTR_002G201550</name>
</gene>
<feature type="compositionally biased region" description="Basic and acidic residues" evidence="1">
    <location>
        <begin position="55"/>
        <end position="74"/>
    </location>
</feature>
<name>A0A3N7G3Z2_POPTR</name>
<dbReference type="Proteomes" id="UP000006729">
    <property type="component" value="Chromosome 2"/>
</dbReference>
<evidence type="ECO:0000313" key="3">
    <source>
        <dbReference type="Proteomes" id="UP000006729"/>
    </source>
</evidence>
<feature type="compositionally biased region" description="Basic residues" evidence="1">
    <location>
        <begin position="75"/>
        <end position="88"/>
    </location>
</feature>
<reference evidence="2 3" key="1">
    <citation type="journal article" date="2006" name="Science">
        <title>The genome of black cottonwood, Populus trichocarpa (Torr. &amp; Gray).</title>
        <authorList>
            <person name="Tuskan G.A."/>
            <person name="Difazio S."/>
            <person name="Jansson S."/>
            <person name="Bohlmann J."/>
            <person name="Grigoriev I."/>
            <person name="Hellsten U."/>
            <person name="Putnam N."/>
            <person name="Ralph S."/>
            <person name="Rombauts S."/>
            <person name="Salamov A."/>
            <person name="Schein J."/>
            <person name="Sterck L."/>
            <person name="Aerts A."/>
            <person name="Bhalerao R.R."/>
            <person name="Bhalerao R.P."/>
            <person name="Blaudez D."/>
            <person name="Boerjan W."/>
            <person name="Brun A."/>
            <person name="Brunner A."/>
            <person name="Busov V."/>
            <person name="Campbell M."/>
            <person name="Carlson J."/>
            <person name="Chalot M."/>
            <person name="Chapman J."/>
            <person name="Chen G.L."/>
            <person name="Cooper D."/>
            <person name="Coutinho P.M."/>
            <person name="Couturier J."/>
            <person name="Covert S."/>
            <person name="Cronk Q."/>
            <person name="Cunningham R."/>
            <person name="Davis J."/>
            <person name="Degroeve S."/>
            <person name="Dejardin A."/>
            <person name="Depamphilis C."/>
            <person name="Detter J."/>
            <person name="Dirks B."/>
            <person name="Dubchak I."/>
            <person name="Duplessis S."/>
            <person name="Ehlting J."/>
            <person name="Ellis B."/>
            <person name="Gendler K."/>
            <person name="Goodstein D."/>
            <person name="Gribskov M."/>
            <person name="Grimwood J."/>
            <person name="Groover A."/>
            <person name="Gunter L."/>
            <person name="Hamberger B."/>
            <person name="Heinze B."/>
            <person name="Helariutta Y."/>
            <person name="Henrissat B."/>
            <person name="Holligan D."/>
            <person name="Holt R."/>
            <person name="Huang W."/>
            <person name="Islam-Faridi N."/>
            <person name="Jones S."/>
            <person name="Jones-Rhoades M."/>
            <person name="Jorgensen R."/>
            <person name="Joshi C."/>
            <person name="Kangasjarvi J."/>
            <person name="Karlsson J."/>
            <person name="Kelleher C."/>
            <person name="Kirkpatrick R."/>
            <person name="Kirst M."/>
            <person name="Kohler A."/>
            <person name="Kalluri U."/>
            <person name="Larimer F."/>
            <person name="Leebens-Mack J."/>
            <person name="Leple J.C."/>
            <person name="Locascio P."/>
            <person name="Lou Y."/>
            <person name="Lucas S."/>
            <person name="Martin F."/>
            <person name="Montanini B."/>
            <person name="Napoli C."/>
            <person name="Nelson D.R."/>
            <person name="Nelson C."/>
            <person name="Nieminen K."/>
            <person name="Nilsson O."/>
            <person name="Pereda V."/>
            <person name="Peter G."/>
            <person name="Philippe R."/>
            <person name="Pilate G."/>
            <person name="Poliakov A."/>
            <person name="Razumovskaya J."/>
            <person name="Richardson P."/>
            <person name="Rinaldi C."/>
            <person name="Ritland K."/>
            <person name="Rouze P."/>
            <person name="Ryaboy D."/>
            <person name="Schmutz J."/>
            <person name="Schrader J."/>
            <person name="Segerman B."/>
            <person name="Shin H."/>
            <person name="Siddiqui A."/>
            <person name="Sterky F."/>
            <person name="Terry A."/>
            <person name="Tsai C.J."/>
            <person name="Uberbacher E."/>
            <person name="Unneberg P."/>
            <person name="Vahala J."/>
            <person name="Wall K."/>
            <person name="Wessler S."/>
            <person name="Yang G."/>
            <person name="Yin T."/>
            <person name="Douglas C."/>
            <person name="Marra M."/>
            <person name="Sandberg G."/>
            <person name="Van de Peer Y."/>
            <person name="Rokhsar D."/>
        </authorList>
    </citation>
    <scope>NUCLEOTIDE SEQUENCE [LARGE SCALE GENOMIC DNA]</scope>
    <source>
        <strain evidence="3">cv. Nisqually</strain>
    </source>
</reference>
<dbReference type="EMBL" id="CM009291">
    <property type="protein sequence ID" value="RQO87224.1"/>
    <property type="molecule type" value="Genomic_DNA"/>
</dbReference>
<accession>A0A3N7G3Z2</accession>
<evidence type="ECO:0000256" key="1">
    <source>
        <dbReference type="SAM" id="MobiDB-lite"/>
    </source>
</evidence>
<dbReference type="InParanoid" id="A0A3N7G3Z2"/>
<sequence length="110" mass="12982">MKITIKHKNGADTVRLPQRFSRPPPPLHLQSMDETALFSGYKSQRTKGHKKRRRPGGERKNQERQKKRNPENRDKKKSHEHGEKRRPRTKTERGDFFRLKTVTQGSIISN</sequence>
<organism evidence="2 3">
    <name type="scientific">Populus trichocarpa</name>
    <name type="common">Western balsam poplar</name>
    <name type="synonym">Populus balsamifera subsp. trichocarpa</name>
    <dbReference type="NCBI Taxonomy" id="3694"/>
    <lineage>
        <taxon>Eukaryota</taxon>
        <taxon>Viridiplantae</taxon>
        <taxon>Streptophyta</taxon>
        <taxon>Embryophyta</taxon>
        <taxon>Tracheophyta</taxon>
        <taxon>Spermatophyta</taxon>
        <taxon>Magnoliopsida</taxon>
        <taxon>eudicotyledons</taxon>
        <taxon>Gunneridae</taxon>
        <taxon>Pentapetalae</taxon>
        <taxon>rosids</taxon>
        <taxon>fabids</taxon>
        <taxon>Malpighiales</taxon>
        <taxon>Salicaceae</taxon>
        <taxon>Saliceae</taxon>
        <taxon>Populus</taxon>
    </lineage>
</organism>
<keyword evidence="3" id="KW-1185">Reference proteome</keyword>
<feature type="compositionally biased region" description="Basic and acidic residues" evidence="1">
    <location>
        <begin position="89"/>
        <end position="98"/>
    </location>
</feature>
<feature type="compositionally biased region" description="Basic residues" evidence="1">
    <location>
        <begin position="44"/>
        <end position="54"/>
    </location>
</feature>
<feature type="region of interest" description="Disordered" evidence="1">
    <location>
        <begin position="1"/>
        <end position="110"/>
    </location>
</feature>
<evidence type="ECO:0000313" key="2">
    <source>
        <dbReference type="EMBL" id="RQO87224.1"/>
    </source>
</evidence>
<protein>
    <submittedName>
        <fullName evidence="2">Uncharacterized protein</fullName>
    </submittedName>
</protein>
<feature type="compositionally biased region" description="Polar residues" evidence="1">
    <location>
        <begin position="101"/>
        <end position="110"/>
    </location>
</feature>
<dbReference type="AlphaFoldDB" id="A0A3N7G3Z2"/>
<proteinExistence type="predicted"/>